<reference evidence="1" key="1">
    <citation type="submission" date="2014-05" db="EMBL/GenBank/DDBJ databases">
        <authorList>
            <person name="Chronopoulou M."/>
        </authorList>
    </citation>
    <scope>NUCLEOTIDE SEQUENCE</scope>
    <source>
        <tissue evidence="1">Whole organism</tissue>
    </source>
</reference>
<organism evidence="1">
    <name type="scientific">Lepeophtheirus salmonis</name>
    <name type="common">Salmon louse</name>
    <name type="synonym">Caligus salmonis</name>
    <dbReference type="NCBI Taxonomy" id="72036"/>
    <lineage>
        <taxon>Eukaryota</taxon>
        <taxon>Metazoa</taxon>
        <taxon>Ecdysozoa</taxon>
        <taxon>Arthropoda</taxon>
        <taxon>Crustacea</taxon>
        <taxon>Multicrustacea</taxon>
        <taxon>Hexanauplia</taxon>
        <taxon>Copepoda</taxon>
        <taxon>Siphonostomatoida</taxon>
        <taxon>Caligidae</taxon>
        <taxon>Lepeophtheirus</taxon>
    </lineage>
</organism>
<evidence type="ECO:0000313" key="1">
    <source>
        <dbReference type="EMBL" id="CDW50249.1"/>
    </source>
</evidence>
<dbReference type="AlphaFoldDB" id="A0A0K2VIH6"/>
<dbReference type="EMBL" id="HACA01032888">
    <property type="protein sequence ID" value="CDW50249.1"/>
    <property type="molecule type" value="Transcribed_RNA"/>
</dbReference>
<proteinExistence type="predicted"/>
<sequence length="27" mass="3122">MTNSTCSKYQDTVAMYPILNLNYVYTS</sequence>
<name>A0A0K2VIH6_LEPSM</name>
<accession>A0A0K2VIH6</accession>
<protein>
    <submittedName>
        <fullName evidence="1">Uncharacterized protein</fullName>
    </submittedName>
</protein>